<dbReference type="EnsemblPlants" id="TuG1812G0200001566.01.T01">
    <property type="protein sequence ID" value="TuG1812G0200001566.01.T01.cds452830"/>
    <property type="gene ID" value="TuG1812G0200001566.01"/>
</dbReference>
<accession>A0A8R7TE93</accession>
<gene>
    <name evidence="1" type="primary">LOC125541170</name>
</gene>
<evidence type="ECO:0000313" key="1">
    <source>
        <dbReference type="EnsemblPlants" id="TuG1812G0200001566.01.T01.cds452830"/>
    </source>
</evidence>
<dbReference type="Gramene" id="TuG1812G0200001566.01.T01">
    <property type="protein sequence ID" value="TuG1812G0200001566.01.T01.cds452830"/>
    <property type="gene ID" value="TuG1812G0200001566.01"/>
</dbReference>
<dbReference type="Proteomes" id="UP000015106">
    <property type="component" value="Chromosome 2"/>
</dbReference>
<evidence type="ECO:0000313" key="2">
    <source>
        <dbReference type="Proteomes" id="UP000015106"/>
    </source>
</evidence>
<protein>
    <submittedName>
        <fullName evidence="1">Uncharacterized protein</fullName>
    </submittedName>
</protein>
<dbReference type="AlphaFoldDB" id="A0A8R7TE93"/>
<reference evidence="1" key="3">
    <citation type="submission" date="2022-06" db="UniProtKB">
        <authorList>
            <consortium name="EnsemblPlants"/>
        </authorList>
    </citation>
    <scope>IDENTIFICATION</scope>
</reference>
<keyword evidence="2" id="KW-1185">Reference proteome</keyword>
<proteinExistence type="predicted"/>
<organism evidence="1 2">
    <name type="scientific">Triticum urartu</name>
    <name type="common">Red wild einkorn</name>
    <name type="synonym">Crithodium urartu</name>
    <dbReference type="NCBI Taxonomy" id="4572"/>
    <lineage>
        <taxon>Eukaryota</taxon>
        <taxon>Viridiplantae</taxon>
        <taxon>Streptophyta</taxon>
        <taxon>Embryophyta</taxon>
        <taxon>Tracheophyta</taxon>
        <taxon>Spermatophyta</taxon>
        <taxon>Magnoliopsida</taxon>
        <taxon>Liliopsida</taxon>
        <taxon>Poales</taxon>
        <taxon>Poaceae</taxon>
        <taxon>BOP clade</taxon>
        <taxon>Pooideae</taxon>
        <taxon>Triticodae</taxon>
        <taxon>Triticeae</taxon>
        <taxon>Triticinae</taxon>
        <taxon>Triticum</taxon>
    </lineage>
</organism>
<reference evidence="1" key="2">
    <citation type="submission" date="2018-03" db="EMBL/GenBank/DDBJ databases">
        <title>The Triticum urartu genome reveals the dynamic nature of wheat genome evolution.</title>
        <authorList>
            <person name="Ling H."/>
            <person name="Ma B."/>
            <person name="Shi X."/>
            <person name="Liu H."/>
            <person name="Dong L."/>
            <person name="Sun H."/>
            <person name="Cao Y."/>
            <person name="Gao Q."/>
            <person name="Zheng S."/>
            <person name="Li Y."/>
            <person name="Yu Y."/>
            <person name="Du H."/>
            <person name="Qi M."/>
            <person name="Li Y."/>
            <person name="Yu H."/>
            <person name="Cui Y."/>
            <person name="Wang N."/>
            <person name="Chen C."/>
            <person name="Wu H."/>
            <person name="Zhao Y."/>
            <person name="Zhang J."/>
            <person name="Li Y."/>
            <person name="Zhou W."/>
            <person name="Zhang B."/>
            <person name="Hu W."/>
            <person name="Eijk M."/>
            <person name="Tang J."/>
            <person name="Witsenboer H."/>
            <person name="Zhao S."/>
            <person name="Li Z."/>
            <person name="Zhang A."/>
            <person name="Wang D."/>
            <person name="Liang C."/>
        </authorList>
    </citation>
    <scope>NUCLEOTIDE SEQUENCE [LARGE SCALE GENOMIC DNA]</scope>
    <source>
        <strain evidence="1">cv. G1812</strain>
    </source>
</reference>
<sequence length="193" mass="24644">MKRLKNACWAPILGCSKRKFRGILHCQIRIRYLHRRRTHHCCCRRHRHLFQHRFQWHSLDHRSQCYLSVRLQCQSQNQLPYLDLELRLHLGHHRCRYLLRWHCLQKCHRWQPVQLQRHYHLHFHRHRHHHRYHHRQHQSSSHHQQKEPVRWLCHSHHILCQHPFRLQIRSTHLRHHLHHRPHLDHQHWRTHCH</sequence>
<reference evidence="2" key="1">
    <citation type="journal article" date="2013" name="Nature">
        <title>Draft genome of the wheat A-genome progenitor Triticum urartu.</title>
        <authorList>
            <person name="Ling H.Q."/>
            <person name="Zhao S."/>
            <person name="Liu D."/>
            <person name="Wang J."/>
            <person name="Sun H."/>
            <person name="Zhang C."/>
            <person name="Fan H."/>
            <person name="Li D."/>
            <person name="Dong L."/>
            <person name="Tao Y."/>
            <person name="Gao C."/>
            <person name="Wu H."/>
            <person name="Li Y."/>
            <person name="Cui Y."/>
            <person name="Guo X."/>
            <person name="Zheng S."/>
            <person name="Wang B."/>
            <person name="Yu K."/>
            <person name="Liang Q."/>
            <person name="Yang W."/>
            <person name="Lou X."/>
            <person name="Chen J."/>
            <person name="Feng M."/>
            <person name="Jian J."/>
            <person name="Zhang X."/>
            <person name="Luo G."/>
            <person name="Jiang Y."/>
            <person name="Liu J."/>
            <person name="Wang Z."/>
            <person name="Sha Y."/>
            <person name="Zhang B."/>
            <person name="Wu H."/>
            <person name="Tang D."/>
            <person name="Shen Q."/>
            <person name="Xue P."/>
            <person name="Zou S."/>
            <person name="Wang X."/>
            <person name="Liu X."/>
            <person name="Wang F."/>
            <person name="Yang Y."/>
            <person name="An X."/>
            <person name="Dong Z."/>
            <person name="Zhang K."/>
            <person name="Zhang X."/>
            <person name="Luo M.C."/>
            <person name="Dvorak J."/>
            <person name="Tong Y."/>
            <person name="Wang J."/>
            <person name="Yang H."/>
            <person name="Li Z."/>
            <person name="Wang D."/>
            <person name="Zhang A."/>
            <person name="Wang J."/>
        </authorList>
    </citation>
    <scope>NUCLEOTIDE SEQUENCE</scope>
    <source>
        <strain evidence="2">cv. G1812</strain>
    </source>
</reference>
<name>A0A8R7TE93_TRIUA</name>